<dbReference type="RefSeq" id="WP_209141598.1">
    <property type="nucleotide sequence ID" value="NZ_JAGHKO010000010.1"/>
</dbReference>
<gene>
    <name evidence="2" type="ORF">J7I42_24890</name>
</gene>
<name>A0ABS3Z1K0_9BACT</name>
<keyword evidence="3" id="KW-1185">Reference proteome</keyword>
<dbReference type="PROSITE" id="PS51257">
    <property type="entry name" value="PROKAR_LIPOPROTEIN"/>
    <property type="match status" value="1"/>
</dbReference>
<feature type="chain" id="PRO_5045481448" description="Bacteroidetes PKD-like domain-containing protein" evidence="1">
    <location>
        <begin position="24"/>
        <end position="121"/>
    </location>
</feature>
<evidence type="ECO:0000256" key="1">
    <source>
        <dbReference type="SAM" id="SignalP"/>
    </source>
</evidence>
<protein>
    <recommendedName>
        <fullName evidence="4">Bacteroidetes PKD-like domain-containing protein</fullName>
    </recommendedName>
</protein>
<proteinExistence type="predicted"/>
<accession>A0ABS3Z1K0</accession>
<feature type="signal peptide" evidence="1">
    <location>
        <begin position="1"/>
        <end position="23"/>
    </location>
</feature>
<keyword evidence="1" id="KW-0732">Signal</keyword>
<organism evidence="2 3">
    <name type="scientific">Niastella soli</name>
    <dbReference type="NCBI Taxonomy" id="2821487"/>
    <lineage>
        <taxon>Bacteria</taxon>
        <taxon>Pseudomonadati</taxon>
        <taxon>Bacteroidota</taxon>
        <taxon>Chitinophagia</taxon>
        <taxon>Chitinophagales</taxon>
        <taxon>Chitinophagaceae</taxon>
        <taxon>Niastella</taxon>
    </lineage>
</organism>
<evidence type="ECO:0000313" key="3">
    <source>
        <dbReference type="Proteomes" id="UP000677244"/>
    </source>
</evidence>
<reference evidence="2 3" key="1">
    <citation type="submission" date="2021-03" db="EMBL/GenBank/DDBJ databases">
        <title>Assistant Professor.</title>
        <authorList>
            <person name="Huq M.A."/>
        </authorList>
    </citation>
    <scope>NUCLEOTIDE SEQUENCE [LARGE SCALE GENOMIC DNA]</scope>
    <source>
        <strain evidence="2 3">MAH-29</strain>
    </source>
</reference>
<sequence>MKRMVLFSTLFLCLSVVSFTSCKKEKASPTQAELTANELQAFIQSNGVKRIIPVQINTPFSIPYPVRQGIVWHFSNGYIYFDNDLVNQAYNLSYVVHFNTANVPITNGTTETVLILYMEHL</sequence>
<dbReference type="EMBL" id="JAGHKO010000010">
    <property type="protein sequence ID" value="MBO9203545.1"/>
    <property type="molecule type" value="Genomic_DNA"/>
</dbReference>
<evidence type="ECO:0008006" key="4">
    <source>
        <dbReference type="Google" id="ProtNLM"/>
    </source>
</evidence>
<evidence type="ECO:0000313" key="2">
    <source>
        <dbReference type="EMBL" id="MBO9203545.1"/>
    </source>
</evidence>
<comment type="caution">
    <text evidence="2">The sequence shown here is derived from an EMBL/GenBank/DDBJ whole genome shotgun (WGS) entry which is preliminary data.</text>
</comment>
<dbReference type="Proteomes" id="UP000677244">
    <property type="component" value="Unassembled WGS sequence"/>
</dbReference>